<dbReference type="GO" id="GO:0046872">
    <property type="term" value="F:metal ion binding"/>
    <property type="evidence" value="ECO:0007669"/>
    <property type="project" value="UniProtKB-KW"/>
</dbReference>
<dbReference type="AlphaFoldDB" id="E0RXS8"/>
<comment type="function">
    <text evidence="2">Ferredoxins are iron-sulfur proteins that transfer electrons in a wide variety of metabolic reactions.</text>
</comment>
<dbReference type="EMBL" id="CP001810">
    <property type="protein sequence ID" value="ADL34654.1"/>
    <property type="molecule type" value="Genomic_DNA"/>
</dbReference>
<comment type="cofactor">
    <cofactor evidence="1">
        <name>[4Fe-4S] cluster</name>
        <dbReference type="ChEBI" id="CHEBI:49883"/>
    </cofactor>
</comment>
<proteinExistence type="predicted"/>
<evidence type="ECO:0000259" key="8">
    <source>
        <dbReference type="PROSITE" id="PS51379"/>
    </source>
</evidence>
<feature type="domain" description="4Fe-4S ferredoxin-type" evidence="8">
    <location>
        <begin position="210"/>
        <end position="237"/>
    </location>
</feature>
<dbReference type="SUPFAM" id="SSF54862">
    <property type="entry name" value="4Fe-4S ferredoxins"/>
    <property type="match status" value="1"/>
</dbReference>
<dbReference type="Gene3D" id="3.40.50.360">
    <property type="match status" value="1"/>
</dbReference>
<dbReference type="PROSITE" id="PS51379">
    <property type="entry name" value="4FE4S_FER_2"/>
    <property type="match status" value="2"/>
</dbReference>
<dbReference type="InterPro" id="IPR029039">
    <property type="entry name" value="Flavoprotein-like_sf"/>
</dbReference>
<accession>E0RXS8</accession>
<dbReference type="Gene3D" id="3.30.70.20">
    <property type="match status" value="1"/>
</dbReference>
<keyword evidence="7" id="KW-0411">Iron-sulfur</keyword>
<dbReference type="NCBIfam" id="NF038196">
    <property type="entry name" value="ferrodoxin_EFR1"/>
    <property type="match status" value="1"/>
</dbReference>
<dbReference type="STRING" id="515622.bpr_I1920"/>
<evidence type="ECO:0000256" key="6">
    <source>
        <dbReference type="ARBA" id="ARBA00023004"/>
    </source>
</evidence>
<protein>
    <recommendedName>
        <fullName evidence="3">Ferredoxin</fullName>
    </recommendedName>
</protein>
<evidence type="ECO:0000313" key="10">
    <source>
        <dbReference type="Proteomes" id="UP000001299"/>
    </source>
</evidence>
<dbReference type="PANTHER" id="PTHR24960">
    <property type="entry name" value="PHOTOSYSTEM I IRON-SULFUR CENTER-RELATED"/>
    <property type="match status" value="1"/>
</dbReference>
<keyword evidence="10" id="KW-1185">Reference proteome</keyword>
<evidence type="ECO:0000313" key="9">
    <source>
        <dbReference type="EMBL" id="ADL34654.1"/>
    </source>
</evidence>
<dbReference type="eggNOG" id="COG0716">
    <property type="taxonomic scope" value="Bacteria"/>
</dbReference>
<evidence type="ECO:0000256" key="5">
    <source>
        <dbReference type="ARBA" id="ARBA00022723"/>
    </source>
</evidence>
<evidence type="ECO:0000256" key="2">
    <source>
        <dbReference type="ARBA" id="ARBA00003532"/>
    </source>
</evidence>
<sequence length="278" mass="31875">MKKIIYYYSGTGNSLRAAITIAESLDGAVLYSVRNDSQKVSAKDADVIGFVCPVYEWDVPGVFKSFIENLDINPNAYIFMVATYIAVHGRCFETVEDILSKKNAHFSYGRALRCVASQCTAYPPFPPEKIMLPYMERQTKKISSEIVARKNIPYPHMSSLTRRRYQNTMGPYIAIEHEYDKGFYTDDRCIGCSTCEKVCPNQNITMSEKRPVWNHHCHGCNACVVYCPTKAIQFKTPKAYQELGTFISKILRLPEKRKRYHHPLIKACDLMKDIIHIE</sequence>
<reference evidence="9 10" key="1">
    <citation type="journal article" date="2010" name="PLoS ONE">
        <title>The glycobiome of the rumen bacterium Butyrivibrio proteoclasticus B316(T) highlights adaptation to a polysaccharide-rich environment.</title>
        <authorList>
            <person name="Kelly W.J."/>
            <person name="Leahy S.C."/>
            <person name="Altermann E."/>
            <person name="Yeoman C.J."/>
            <person name="Dunne J.C."/>
            <person name="Kong Z."/>
            <person name="Pacheco D.M."/>
            <person name="Li D."/>
            <person name="Noel S.J."/>
            <person name="Moon C.D."/>
            <person name="Cookson A.L."/>
            <person name="Attwood G.T."/>
        </authorList>
    </citation>
    <scope>NUCLEOTIDE SEQUENCE [LARGE SCALE GENOMIC DNA]</scope>
    <source>
        <strain evidence="10">ATCC 51982 / DSM 14932 / B316</strain>
    </source>
</reference>
<dbReference type="Proteomes" id="UP000001299">
    <property type="component" value="Chromosome 1"/>
</dbReference>
<evidence type="ECO:0000256" key="1">
    <source>
        <dbReference type="ARBA" id="ARBA00001966"/>
    </source>
</evidence>
<feature type="domain" description="4Fe-4S ferredoxin-type" evidence="8">
    <location>
        <begin position="180"/>
        <end position="209"/>
    </location>
</feature>
<organism evidence="9 10">
    <name type="scientific">Butyrivibrio proteoclasticus (strain ATCC 51982 / DSM 14932 / B316)</name>
    <name type="common">Clostridium proteoclasticum</name>
    <dbReference type="NCBI Taxonomy" id="515622"/>
    <lineage>
        <taxon>Bacteria</taxon>
        <taxon>Bacillati</taxon>
        <taxon>Bacillota</taxon>
        <taxon>Clostridia</taxon>
        <taxon>Lachnospirales</taxon>
        <taxon>Lachnospiraceae</taxon>
        <taxon>Butyrivibrio</taxon>
    </lineage>
</organism>
<dbReference type="eggNOG" id="COG1146">
    <property type="taxonomic scope" value="Bacteria"/>
</dbReference>
<keyword evidence="4" id="KW-0004">4Fe-4S</keyword>
<evidence type="ECO:0000256" key="3">
    <source>
        <dbReference type="ARBA" id="ARBA00013529"/>
    </source>
</evidence>
<dbReference type="InterPro" id="IPR017900">
    <property type="entry name" value="4Fe4S_Fe_S_CS"/>
</dbReference>
<keyword evidence="5" id="KW-0479">Metal-binding</keyword>
<dbReference type="SUPFAM" id="SSF52218">
    <property type="entry name" value="Flavoproteins"/>
    <property type="match status" value="1"/>
</dbReference>
<dbReference type="Pfam" id="PF13187">
    <property type="entry name" value="Fer4_9"/>
    <property type="match status" value="1"/>
</dbReference>
<dbReference type="InterPro" id="IPR026816">
    <property type="entry name" value="Flavodoxin_dom"/>
</dbReference>
<gene>
    <name evidence="9" type="ordered locus">bpr_I1920</name>
</gene>
<dbReference type="Pfam" id="PF12724">
    <property type="entry name" value="Flavodoxin_5"/>
    <property type="match status" value="1"/>
</dbReference>
<name>E0RXS8_BUTPB</name>
<dbReference type="KEGG" id="bpb:bpr_I1920"/>
<keyword evidence="6" id="KW-0408">Iron</keyword>
<dbReference type="InterPro" id="IPR050157">
    <property type="entry name" value="PSI_iron-sulfur_center"/>
</dbReference>
<dbReference type="InterPro" id="IPR047964">
    <property type="entry name" value="EFR1-like"/>
</dbReference>
<dbReference type="GO" id="GO:0051539">
    <property type="term" value="F:4 iron, 4 sulfur cluster binding"/>
    <property type="evidence" value="ECO:0007669"/>
    <property type="project" value="UniProtKB-KW"/>
</dbReference>
<dbReference type="PANTHER" id="PTHR24960:SF79">
    <property type="entry name" value="PHOTOSYSTEM I IRON-SULFUR CENTER"/>
    <property type="match status" value="1"/>
</dbReference>
<dbReference type="InterPro" id="IPR017896">
    <property type="entry name" value="4Fe4S_Fe-S-bd"/>
</dbReference>
<dbReference type="PROSITE" id="PS00198">
    <property type="entry name" value="4FE4S_FER_1"/>
    <property type="match status" value="2"/>
</dbReference>
<evidence type="ECO:0000256" key="4">
    <source>
        <dbReference type="ARBA" id="ARBA00022485"/>
    </source>
</evidence>
<dbReference type="HOGENOM" id="CLU_068049_0_0_9"/>
<evidence type="ECO:0000256" key="7">
    <source>
        <dbReference type="ARBA" id="ARBA00023014"/>
    </source>
</evidence>